<dbReference type="Gene3D" id="1.10.533.10">
    <property type="entry name" value="Death Domain, Fas"/>
    <property type="match status" value="1"/>
</dbReference>
<evidence type="ECO:0000256" key="1">
    <source>
        <dbReference type="SAM" id="Coils"/>
    </source>
</evidence>
<dbReference type="Pfam" id="PF13676">
    <property type="entry name" value="TIR_2"/>
    <property type="match status" value="1"/>
</dbReference>
<dbReference type="SUPFAM" id="SSF52200">
    <property type="entry name" value="Toll/Interleukin receptor TIR domain"/>
    <property type="match status" value="1"/>
</dbReference>
<evidence type="ECO:0008006" key="8">
    <source>
        <dbReference type="Google" id="ProtNLM"/>
    </source>
</evidence>
<dbReference type="Pfam" id="PF00531">
    <property type="entry name" value="Death"/>
    <property type="match status" value="1"/>
</dbReference>
<dbReference type="InterPro" id="IPR035897">
    <property type="entry name" value="Toll_tir_struct_dom_sf"/>
</dbReference>
<dbReference type="EMBL" id="KB297374">
    <property type="protein sequence ID" value="ELU10594.1"/>
    <property type="molecule type" value="Genomic_DNA"/>
</dbReference>
<dbReference type="GO" id="GO:0007165">
    <property type="term" value="P:signal transduction"/>
    <property type="evidence" value="ECO:0007669"/>
    <property type="project" value="InterPro"/>
</dbReference>
<dbReference type="STRING" id="283909.R7UW96"/>
<dbReference type="PROSITE" id="PS50104">
    <property type="entry name" value="TIR"/>
    <property type="match status" value="1"/>
</dbReference>
<accession>R7UW96</accession>
<dbReference type="PROSITE" id="PS50017">
    <property type="entry name" value="DEATH_DOMAIN"/>
    <property type="match status" value="1"/>
</dbReference>
<gene>
    <name evidence="5" type="ORF">CAPTEDRAFT_224461</name>
</gene>
<dbReference type="OrthoDB" id="6078042at2759"/>
<proteinExistence type="predicted"/>
<feature type="non-terminal residue" evidence="5">
    <location>
        <position position="1"/>
    </location>
</feature>
<dbReference type="InterPro" id="IPR000488">
    <property type="entry name" value="Death_dom"/>
</dbReference>
<name>R7UW96_CAPTE</name>
<keyword evidence="1" id="KW-0175">Coiled coil</keyword>
<evidence type="ECO:0000313" key="7">
    <source>
        <dbReference type="Proteomes" id="UP000014760"/>
    </source>
</evidence>
<dbReference type="SUPFAM" id="SSF47986">
    <property type="entry name" value="DEATH domain"/>
    <property type="match status" value="1"/>
</dbReference>
<dbReference type="EMBL" id="AMQN01020567">
    <property type="status" value="NOT_ANNOTATED_CDS"/>
    <property type="molecule type" value="Genomic_DNA"/>
</dbReference>
<evidence type="ECO:0000259" key="3">
    <source>
        <dbReference type="PROSITE" id="PS50104"/>
    </source>
</evidence>
<feature type="coiled-coil region" evidence="1">
    <location>
        <begin position="628"/>
        <end position="662"/>
    </location>
</feature>
<dbReference type="InterPro" id="IPR011029">
    <property type="entry name" value="DEATH-like_dom_sf"/>
</dbReference>
<reference evidence="7" key="1">
    <citation type="submission" date="2012-12" db="EMBL/GenBank/DDBJ databases">
        <authorList>
            <person name="Hellsten U."/>
            <person name="Grimwood J."/>
            <person name="Chapman J.A."/>
            <person name="Shapiro H."/>
            <person name="Aerts A."/>
            <person name="Otillar R.P."/>
            <person name="Terry A.Y."/>
            <person name="Boore J.L."/>
            <person name="Simakov O."/>
            <person name="Marletaz F."/>
            <person name="Cho S.-J."/>
            <person name="Edsinger-Gonzales E."/>
            <person name="Havlak P."/>
            <person name="Kuo D.-H."/>
            <person name="Larsson T."/>
            <person name="Lv J."/>
            <person name="Arendt D."/>
            <person name="Savage R."/>
            <person name="Osoegawa K."/>
            <person name="de Jong P."/>
            <person name="Lindberg D.R."/>
            <person name="Seaver E.C."/>
            <person name="Weisblat D.A."/>
            <person name="Putnam N.H."/>
            <person name="Grigoriev I.V."/>
            <person name="Rokhsar D.S."/>
        </authorList>
    </citation>
    <scope>NUCLEOTIDE SEQUENCE</scope>
    <source>
        <strain evidence="7">I ESC-2004</strain>
    </source>
</reference>
<reference evidence="5 7" key="2">
    <citation type="journal article" date="2013" name="Nature">
        <title>Insights into bilaterian evolution from three spiralian genomes.</title>
        <authorList>
            <person name="Simakov O."/>
            <person name="Marletaz F."/>
            <person name="Cho S.J."/>
            <person name="Edsinger-Gonzales E."/>
            <person name="Havlak P."/>
            <person name="Hellsten U."/>
            <person name="Kuo D.H."/>
            <person name="Larsson T."/>
            <person name="Lv J."/>
            <person name="Arendt D."/>
            <person name="Savage R."/>
            <person name="Osoegawa K."/>
            <person name="de Jong P."/>
            <person name="Grimwood J."/>
            <person name="Chapman J.A."/>
            <person name="Shapiro H."/>
            <person name="Aerts A."/>
            <person name="Otillar R.P."/>
            <person name="Terry A.Y."/>
            <person name="Boore J.L."/>
            <person name="Grigoriev I.V."/>
            <person name="Lindberg D.R."/>
            <person name="Seaver E.C."/>
            <person name="Weisblat D.A."/>
            <person name="Putnam N.H."/>
            <person name="Rokhsar D.S."/>
        </authorList>
    </citation>
    <scope>NUCLEOTIDE SEQUENCE</scope>
    <source>
        <strain evidence="5 7">I ESC-2004</strain>
    </source>
</reference>
<dbReference type="Gene3D" id="3.40.50.10140">
    <property type="entry name" value="Toll/interleukin-1 receptor homology (TIR) domain"/>
    <property type="match status" value="1"/>
</dbReference>
<dbReference type="EMBL" id="AMQN01020568">
    <property type="status" value="NOT_ANNOTATED_CDS"/>
    <property type="molecule type" value="Genomic_DNA"/>
</dbReference>
<dbReference type="Proteomes" id="UP000014760">
    <property type="component" value="Unassembled WGS sequence"/>
</dbReference>
<dbReference type="InterPro" id="IPR000157">
    <property type="entry name" value="TIR_dom"/>
</dbReference>
<keyword evidence="7" id="KW-1185">Reference proteome</keyword>
<reference evidence="6" key="3">
    <citation type="submission" date="2015-06" db="UniProtKB">
        <authorList>
            <consortium name="EnsemblMetazoa"/>
        </authorList>
    </citation>
    <scope>IDENTIFICATION</scope>
</reference>
<protein>
    <recommendedName>
        <fullName evidence="8">Death domain-containing protein</fullName>
    </recommendedName>
</protein>
<feature type="domain" description="T-SNARE coiled-coil homology" evidence="4">
    <location>
        <begin position="604"/>
        <end position="666"/>
    </location>
</feature>
<evidence type="ECO:0000313" key="6">
    <source>
        <dbReference type="EnsemblMetazoa" id="CapteP224461"/>
    </source>
</evidence>
<feature type="non-terminal residue" evidence="5">
    <location>
        <position position="925"/>
    </location>
</feature>
<dbReference type="HOGENOM" id="CLU_315842_0_0_1"/>
<sequence length="925" mass="105929">MAAFDDVIAEIKGLKEYRDFCEFEEKYAKFDKTINKDAPKPTEDDYCELIKCALVSGSSRVQKVILKPILSRKKWVNWKKCPEKLASFLTLISEQIDVDKENDYDTEEIFEAAKRDKIDSHECIQAAGMTLMATALTLEPTEHPMYMSAYDCACGFPWKEVSLERIKKIINLIHKACEKHYGYKDGIDHGIGHCCTGLLLSMLIEMESTVSTQISPDLAKLFNFLHDKGYVCDDDPDTLSFEILKTLMEYYYSFKYPVETEIMKPVINSIKYLWECGDPIMERYANNIMTAIGGNLELLGDDANTLIERYLNEEDMSLIMPVSQVSVRQRKSIRLSLMKSRISDALLQMERQLRRTHDEDEAMVIGSMKFGVDIKYALLILIHFYAFKSSITASNAGSRSRKPELFKDRIDEFTDVMLGTGDDWVKSSTNSFYMEIAKDHPEYLSEKTIEATLKLMEGDDNLAHIAFMTFTTLAQSSPEKIVQHDKRIMKKITDMNQMGYHGSRVLIPLASKYPQNTQRYLDFIVNRLECLDATMKVAALYDMKTLGEISVPALVKHRPLLEELKKGATTKDWAEQCINLIEGRSLAKVHQEVQEQKFEIGELDDRLDEVEDGVDKLGQDVQENRDAIGEVKQDVEEQGERLDELEEVVDETVDKVEELDHKTLSHAPAWSRDVAELLNEETDGDWRLLSKRLGYTNDDIRNWATQPNPALSMFDEWFATHKTREATYAIQKNLEEMNRVDAAEIVERALAMAENVVEDSEDEEGDPPSIFISYQWGFQQEVKMLKNHLEQSGYKAWMDVGQMGGGDKLYAKIDQGIRAAQVVISCVSEKYAQSPNCNKEVNLSVTLGKPIIPLLMEKMSWPPPGTMGPIFSEYIFIRFFQRKGEETGDERFWPDSKFTELLMQLRFSLPPDESIITQGLQVHLH</sequence>
<organism evidence="5">
    <name type="scientific">Capitella teleta</name>
    <name type="common">Polychaete worm</name>
    <dbReference type="NCBI Taxonomy" id="283909"/>
    <lineage>
        <taxon>Eukaryota</taxon>
        <taxon>Metazoa</taxon>
        <taxon>Spiralia</taxon>
        <taxon>Lophotrochozoa</taxon>
        <taxon>Annelida</taxon>
        <taxon>Polychaeta</taxon>
        <taxon>Sedentaria</taxon>
        <taxon>Scolecida</taxon>
        <taxon>Capitellidae</taxon>
        <taxon>Capitella</taxon>
    </lineage>
</organism>
<evidence type="ECO:0000259" key="4">
    <source>
        <dbReference type="PROSITE" id="PS50192"/>
    </source>
</evidence>
<dbReference type="PROSITE" id="PS50192">
    <property type="entry name" value="T_SNARE"/>
    <property type="match status" value="1"/>
</dbReference>
<dbReference type="InterPro" id="IPR016024">
    <property type="entry name" value="ARM-type_fold"/>
</dbReference>
<evidence type="ECO:0000259" key="2">
    <source>
        <dbReference type="PROSITE" id="PS50017"/>
    </source>
</evidence>
<evidence type="ECO:0000313" key="5">
    <source>
        <dbReference type="EMBL" id="ELU10594.1"/>
    </source>
</evidence>
<dbReference type="SUPFAM" id="SSF48371">
    <property type="entry name" value="ARM repeat"/>
    <property type="match status" value="1"/>
</dbReference>
<feature type="domain" description="Death" evidence="2">
    <location>
        <begin position="671"/>
        <end position="750"/>
    </location>
</feature>
<dbReference type="Gene3D" id="1.10.287.950">
    <property type="entry name" value="Methyl-accepting chemotaxis protein"/>
    <property type="match status" value="1"/>
</dbReference>
<dbReference type="InterPro" id="IPR000727">
    <property type="entry name" value="T_SNARE_dom"/>
</dbReference>
<dbReference type="AlphaFoldDB" id="R7UW96"/>
<dbReference type="PANTHER" id="PTHR47508">
    <property type="entry name" value="SAM DOMAIN-CONTAINING PROTEIN-RELATED"/>
    <property type="match status" value="1"/>
</dbReference>
<feature type="domain" description="TIR" evidence="3">
    <location>
        <begin position="766"/>
        <end position="900"/>
    </location>
</feature>
<dbReference type="EnsemblMetazoa" id="CapteT224461">
    <property type="protein sequence ID" value="CapteP224461"/>
    <property type="gene ID" value="CapteG224461"/>
</dbReference>
<dbReference type="PANTHER" id="PTHR47508:SF1">
    <property type="entry name" value="NON-SPECIFIC SERINE_THREONINE PROTEIN KINASE"/>
    <property type="match status" value="1"/>
</dbReference>